<dbReference type="InterPro" id="IPR010985">
    <property type="entry name" value="Ribbon_hlx_hlx"/>
</dbReference>
<dbReference type="Gene3D" id="1.10.1220.10">
    <property type="entry name" value="Met repressor-like"/>
    <property type="match status" value="1"/>
</dbReference>
<comment type="similarity">
    <text evidence="1 7">Belongs to the transcriptional regulatory CopG/NikR family.</text>
</comment>
<evidence type="ECO:0000256" key="1">
    <source>
        <dbReference type="ARBA" id="ARBA00008478"/>
    </source>
</evidence>
<evidence type="ECO:0000256" key="3">
    <source>
        <dbReference type="ARBA" id="ARBA00022723"/>
    </source>
</evidence>
<keyword evidence="12" id="KW-1185">Reference proteome</keyword>
<evidence type="ECO:0000259" key="10">
    <source>
        <dbReference type="Pfam" id="PF08753"/>
    </source>
</evidence>
<feature type="compositionally biased region" description="Basic residues" evidence="8">
    <location>
        <begin position="150"/>
        <end position="160"/>
    </location>
</feature>
<dbReference type="AlphaFoldDB" id="W0SFY8"/>
<evidence type="ECO:0000256" key="8">
    <source>
        <dbReference type="SAM" id="MobiDB-lite"/>
    </source>
</evidence>
<evidence type="ECO:0000256" key="5">
    <source>
        <dbReference type="ARBA" id="ARBA00023125"/>
    </source>
</evidence>
<dbReference type="RefSeq" id="WP_041099020.1">
    <property type="nucleotide sequence ID" value="NZ_AP012547.1"/>
</dbReference>
<keyword evidence="3 7" id="KW-0479">Metal-binding</keyword>
<organism evidence="11 12">
    <name type="scientific">Sulfuritalea hydrogenivorans sk43H</name>
    <dbReference type="NCBI Taxonomy" id="1223802"/>
    <lineage>
        <taxon>Bacteria</taxon>
        <taxon>Pseudomonadati</taxon>
        <taxon>Pseudomonadota</taxon>
        <taxon>Betaproteobacteria</taxon>
        <taxon>Nitrosomonadales</taxon>
        <taxon>Sterolibacteriaceae</taxon>
        <taxon>Sulfuritalea</taxon>
    </lineage>
</organism>
<dbReference type="Proteomes" id="UP000031637">
    <property type="component" value="Chromosome"/>
</dbReference>
<feature type="binding site" evidence="7">
    <location>
        <position position="90"/>
    </location>
    <ligand>
        <name>Ni(2+)</name>
        <dbReference type="ChEBI" id="CHEBI:49786"/>
    </ligand>
</feature>
<feature type="domain" description="Ribbon-helix-helix protein CopG" evidence="9">
    <location>
        <begin position="2"/>
        <end position="42"/>
    </location>
</feature>
<evidence type="ECO:0000256" key="7">
    <source>
        <dbReference type="HAMAP-Rule" id="MF_00476"/>
    </source>
</evidence>
<feature type="binding site" evidence="7">
    <location>
        <position position="77"/>
    </location>
    <ligand>
        <name>Ni(2+)</name>
        <dbReference type="ChEBI" id="CHEBI:49786"/>
    </ligand>
</feature>
<dbReference type="NCBIfam" id="NF002169">
    <property type="entry name" value="PRK01002.1"/>
    <property type="match status" value="1"/>
</dbReference>
<dbReference type="STRING" id="1223802.SUTH_02046"/>
<dbReference type="InterPro" id="IPR022988">
    <property type="entry name" value="Ni_resp_reg_NikR"/>
</dbReference>
<evidence type="ECO:0000259" key="9">
    <source>
        <dbReference type="Pfam" id="PF01402"/>
    </source>
</evidence>
<dbReference type="SUPFAM" id="SSF55021">
    <property type="entry name" value="ACT-like"/>
    <property type="match status" value="1"/>
</dbReference>
<keyword evidence="5 7" id="KW-0238">DNA-binding</keyword>
<dbReference type="SUPFAM" id="SSF47598">
    <property type="entry name" value="Ribbon-helix-helix"/>
    <property type="match status" value="1"/>
</dbReference>
<dbReference type="HAMAP" id="MF_00476">
    <property type="entry name" value="NikR"/>
    <property type="match status" value="1"/>
</dbReference>
<feature type="region of interest" description="Disordered" evidence="8">
    <location>
        <begin position="140"/>
        <end position="160"/>
    </location>
</feature>
<dbReference type="GO" id="GO:0003677">
    <property type="term" value="F:DNA binding"/>
    <property type="evidence" value="ECO:0007669"/>
    <property type="project" value="UniProtKB-KW"/>
</dbReference>
<dbReference type="Pfam" id="PF01402">
    <property type="entry name" value="RHH_1"/>
    <property type="match status" value="1"/>
</dbReference>
<gene>
    <name evidence="11" type="ORF">SUTH_02046</name>
</gene>
<evidence type="ECO:0000256" key="2">
    <source>
        <dbReference type="ARBA" id="ARBA00022596"/>
    </source>
</evidence>
<feature type="binding site" evidence="7">
    <location>
        <position position="88"/>
    </location>
    <ligand>
        <name>Ni(2+)</name>
        <dbReference type="ChEBI" id="CHEBI:49786"/>
    </ligand>
</feature>
<comment type="cofactor">
    <cofactor evidence="7">
        <name>Ni(2+)</name>
        <dbReference type="ChEBI" id="CHEBI:49786"/>
    </cofactor>
    <text evidence="7">Binds 1 nickel ion per subunit.</text>
</comment>
<sequence length="160" mass="18060">MERITISLDADLAAEFDRLIAERGYQNRSEAVRDLLRAHLEQARQKRGEATHCVANLSYVYNHHERDLAERLTALQHGQHDLTVATLHAHLDHENCLESVILRGPTAAVRKFSDALIAERGVRHGQLNLIDVEVDAGREHHHGYTPAGRSRGHVHLKPKT</sequence>
<dbReference type="EMBL" id="AP012547">
    <property type="protein sequence ID" value="BAO29837.1"/>
    <property type="molecule type" value="Genomic_DNA"/>
</dbReference>
<dbReference type="NCBIfam" id="NF002815">
    <property type="entry name" value="PRK02967.1"/>
    <property type="match status" value="1"/>
</dbReference>
<feature type="binding site" evidence="7">
    <location>
        <position position="96"/>
    </location>
    <ligand>
        <name>Ni(2+)</name>
        <dbReference type="ChEBI" id="CHEBI:49786"/>
    </ligand>
</feature>
<feature type="domain" description="Transcription factor NikR nickel binding C-terminal" evidence="10">
    <location>
        <begin position="54"/>
        <end position="130"/>
    </location>
</feature>
<dbReference type="InterPro" id="IPR013321">
    <property type="entry name" value="Arc_rbn_hlx_hlx"/>
</dbReference>
<dbReference type="KEGG" id="shd:SUTH_02046"/>
<evidence type="ECO:0000256" key="4">
    <source>
        <dbReference type="ARBA" id="ARBA00023015"/>
    </source>
</evidence>
<keyword evidence="2 7" id="KW-0533">Nickel</keyword>
<dbReference type="Pfam" id="PF08753">
    <property type="entry name" value="NikR_C"/>
    <property type="match status" value="1"/>
</dbReference>
<dbReference type="InterPro" id="IPR050192">
    <property type="entry name" value="CopG/NikR_regulator"/>
</dbReference>
<accession>W0SFY8</accession>
<dbReference type="PANTHER" id="PTHR34719:SF2">
    <property type="entry name" value="NICKEL-RESPONSIVE REGULATOR"/>
    <property type="match status" value="1"/>
</dbReference>
<dbReference type="InterPro" id="IPR002145">
    <property type="entry name" value="CopG"/>
</dbReference>
<evidence type="ECO:0000313" key="12">
    <source>
        <dbReference type="Proteomes" id="UP000031637"/>
    </source>
</evidence>
<dbReference type="Gene3D" id="3.30.70.1150">
    <property type="entry name" value="ACT-like. Chain A, domain 2"/>
    <property type="match status" value="1"/>
</dbReference>
<dbReference type="GO" id="GO:0010045">
    <property type="term" value="P:response to nickel cation"/>
    <property type="evidence" value="ECO:0007669"/>
    <property type="project" value="InterPro"/>
</dbReference>
<dbReference type="PANTHER" id="PTHR34719">
    <property type="entry name" value="NICKEL-RESPONSIVE REGULATOR"/>
    <property type="match status" value="1"/>
</dbReference>
<dbReference type="OrthoDB" id="9806294at2"/>
<dbReference type="NCBIfam" id="NF003381">
    <property type="entry name" value="PRK04460.1"/>
    <property type="match status" value="1"/>
</dbReference>
<dbReference type="InterPro" id="IPR045865">
    <property type="entry name" value="ACT-like_dom_sf"/>
</dbReference>
<dbReference type="CDD" id="cd22231">
    <property type="entry name" value="RHH_NikR_HicB-like"/>
    <property type="match status" value="1"/>
</dbReference>
<keyword evidence="4 7" id="KW-0805">Transcription regulation</keyword>
<evidence type="ECO:0000313" key="11">
    <source>
        <dbReference type="EMBL" id="BAO29837.1"/>
    </source>
</evidence>
<proteinExistence type="inferred from homology"/>
<dbReference type="InterPro" id="IPR014864">
    <property type="entry name" value="TF_NikR_Ni-bd_C"/>
</dbReference>
<comment type="function">
    <text evidence="7">Transcriptional regulator.</text>
</comment>
<dbReference type="GO" id="GO:0003700">
    <property type="term" value="F:DNA-binding transcription factor activity"/>
    <property type="evidence" value="ECO:0007669"/>
    <property type="project" value="UniProtKB-UniRule"/>
</dbReference>
<keyword evidence="6 7" id="KW-0804">Transcription</keyword>
<dbReference type="GO" id="GO:0016151">
    <property type="term" value="F:nickel cation binding"/>
    <property type="evidence" value="ECO:0007669"/>
    <property type="project" value="UniProtKB-UniRule"/>
</dbReference>
<dbReference type="HOGENOM" id="CLU_113319_1_4_4"/>
<protein>
    <recommendedName>
        <fullName evidence="7">Putative nickel-responsive regulator</fullName>
    </recommendedName>
</protein>
<reference evidence="11 12" key="1">
    <citation type="journal article" date="2014" name="Syst. Appl. Microbiol.">
        <title>Complete genomes of freshwater sulfur oxidizers Sulfuricella denitrificans skB26 and Sulfuritalea hydrogenivorans sk43H: genetic insights into the sulfur oxidation pathway of betaproteobacteria.</title>
        <authorList>
            <person name="Watanabe T."/>
            <person name="Kojima H."/>
            <person name="Fukui M."/>
        </authorList>
    </citation>
    <scope>NUCLEOTIDE SEQUENCE [LARGE SCALE GENOMIC DNA]</scope>
    <source>
        <strain evidence="11">DSM22779</strain>
    </source>
</reference>
<name>W0SFY8_9PROT</name>
<dbReference type="InterPro" id="IPR027271">
    <property type="entry name" value="Acetolactate_synth/TF_NikR_C"/>
</dbReference>
<evidence type="ECO:0000256" key="6">
    <source>
        <dbReference type="ARBA" id="ARBA00023163"/>
    </source>
</evidence>